<sequence length="389" mass="45590">MFGSRWRLSASSVSSIILRTIFNYGIFMGIICFCVKNNGTDGRLVAHKLHRYRWFCLLMRIKLISYYVALPISFIDVLKIPHLKIIICSRLLICLICAIVTMVMQLWHEEQVLRVVNRFLRLFWRVKMLPSYHDVGFGDKWLLLVVKVFCLLYELCYKAPEVIDEHNIYFALGVLCELYNLVNAAVIYHVCFVAYLSIGLLYDKVNGYVRNELRQQLKVIANGHISRRQLKEAGIRMDECLAIYDEIHQVGNTFNRLFELPFCISLIFGLLGLALVIFFIMFNVDRAISLWFLGLKILLDILLLTLSVHGAKNSSLVVRRLSLENYYVGENKEWHMKMEMFLNRLNYHEFRVCPFGLFEVSNELILMFLSSLVTYFIYILQNGIQWEKL</sequence>
<evidence type="ECO:0000313" key="7">
    <source>
        <dbReference type="EMBL" id="EDV92660.1"/>
    </source>
</evidence>
<dbReference type="eggNOG" id="ENOG502TCT7">
    <property type="taxonomic scope" value="Eukaryota"/>
</dbReference>
<evidence type="ECO:0000256" key="3">
    <source>
        <dbReference type="ARBA" id="ARBA00022692"/>
    </source>
</evidence>
<reference evidence="7 8" key="1">
    <citation type="journal article" date="2007" name="Nature">
        <title>Evolution of genes and genomes on the Drosophila phylogeny.</title>
        <authorList>
            <consortium name="Drosophila 12 Genomes Consortium"/>
            <person name="Clark A.G."/>
            <person name="Eisen M.B."/>
            <person name="Smith D.R."/>
            <person name="Bergman C.M."/>
            <person name="Oliver B."/>
            <person name="Markow T.A."/>
            <person name="Kaufman T.C."/>
            <person name="Kellis M."/>
            <person name="Gelbart W."/>
            <person name="Iyer V.N."/>
            <person name="Pollard D.A."/>
            <person name="Sackton T.B."/>
            <person name="Larracuente A.M."/>
            <person name="Singh N.D."/>
            <person name="Abad J.P."/>
            <person name="Abt D.N."/>
            <person name="Adryan B."/>
            <person name="Aguade M."/>
            <person name="Akashi H."/>
            <person name="Anderson W.W."/>
            <person name="Aquadro C.F."/>
            <person name="Ardell D.H."/>
            <person name="Arguello R."/>
            <person name="Artieri C.G."/>
            <person name="Barbash D.A."/>
            <person name="Barker D."/>
            <person name="Barsanti P."/>
            <person name="Batterham P."/>
            <person name="Batzoglou S."/>
            <person name="Begun D."/>
            <person name="Bhutkar A."/>
            <person name="Blanco E."/>
            <person name="Bosak S.A."/>
            <person name="Bradley R.K."/>
            <person name="Brand A.D."/>
            <person name="Brent M.R."/>
            <person name="Brooks A.N."/>
            <person name="Brown R.H."/>
            <person name="Butlin R.K."/>
            <person name="Caggese C."/>
            <person name="Calvi B.R."/>
            <person name="Bernardo de Carvalho A."/>
            <person name="Caspi A."/>
            <person name="Castrezana S."/>
            <person name="Celniker S.E."/>
            <person name="Chang J.L."/>
            <person name="Chapple C."/>
            <person name="Chatterji S."/>
            <person name="Chinwalla A."/>
            <person name="Civetta A."/>
            <person name="Clifton S.W."/>
            <person name="Comeron J.M."/>
            <person name="Costello J.C."/>
            <person name="Coyne J.A."/>
            <person name="Daub J."/>
            <person name="David R.G."/>
            <person name="Delcher A.L."/>
            <person name="Delehaunty K."/>
            <person name="Do C.B."/>
            <person name="Ebling H."/>
            <person name="Edwards K."/>
            <person name="Eickbush T."/>
            <person name="Evans J.D."/>
            <person name="Filipski A."/>
            <person name="Findeiss S."/>
            <person name="Freyhult E."/>
            <person name="Fulton L."/>
            <person name="Fulton R."/>
            <person name="Garcia A.C."/>
            <person name="Gardiner A."/>
            <person name="Garfield D.A."/>
            <person name="Garvin B.E."/>
            <person name="Gibson G."/>
            <person name="Gilbert D."/>
            <person name="Gnerre S."/>
            <person name="Godfrey J."/>
            <person name="Good R."/>
            <person name="Gotea V."/>
            <person name="Gravely B."/>
            <person name="Greenberg A.J."/>
            <person name="Griffiths-Jones S."/>
            <person name="Gross S."/>
            <person name="Guigo R."/>
            <person name="Gustafson E.A."/>
            <person name="Haerty W."/>
            <person name="Hahn M.W."/>
            <person name="Halligan D.L."/>
            <person name="Halpern A.L."/>
            <person name="Halter G.M."/>
            <person name="Han M.V."/>
            <person name="Heger A."/>
            <person name="Hillier L."/>
            <person name="Hinrichs A.S."/>
            <person name="Holmes I."/>
            <person name="Hoskins R.A."/>
            <person name="Hubisz M.J."/>
            <person name="Hultmark D."/>
            <person name="Huntley M.A."/>
            <person name="Jaffe D.B."/>
            <person name="Jagadeeshan S."/>
            <person name="Jeck W.R."/>
            <person name="Johnson J."/>
            <person name="Jones C.D."/>
            <person name="Jordan W.C."/>
            <person name="Karpen G.H."/>
            <person name="Kataoka E."/>
            <person name="Keightley P.D."/>
            <person name="Kheradpour P."/>
            <person name="Kirkness E.F."/>
            <person name="Koerich L.B."/>
            <person name="Kristiansen K."/>
            <person name="Kudrna D."/>
            <person name="Kulathinal R.J."/>
            <person name="Kumar S."/>
            <person name="Kwok R."/>
            <person name="Lander E."/>
            <person name="Langley C.H."/>
            <person name="Lapoint R."/>
            <person name="Lazzaro B.P."/>
            <person name="Lee S.J."/>
            <person name="Levesque L."/>
            <person name="Li R."/>
            <person name="Lin C.F."/>
            <person name="Lin M.F."/>
            <person name="Lindblad-Toh K."/>
            <person name="Llopart A."/>
            <person name="Long M."/>
            <person name="Low L."/>
            <person name="Lozovsky E."/>
            <person name="Lu J."/>
            <person name="Luo M."/>
            <person name="Machado C.A."/>
            <person name="Makalowski W."/>
            <person name="Marzo M."/>
            <person name="Matsuda M."/>
            <person name="Matzkin L."/>
            <person name="McAllister B."/>
            <person name="McBride C.S."/>
            <person name="McKernan B."/>
            <person name="McKernan K."/>
            <person name="Mendez-Lago M."/>
            <person name="Minx P."/>
            <person name="Mollenhauer M.U."/>
            <person name="Montooth K."/>
            <person name="Mount S.M."/>
            <person name="Mu X."/>
            <person name="Myers E."/>
            <person name="Negre B."/>
            <person name="Newfeld S."/>
            <person name="Nielsen R."/>
            <person name="Noor M.A."/>
            <person name="O'Grady P."/>
            <person name="Pachter L."/>
            <person name="Papaceit M."/>
            <person name="Parisi M.J."/>
            <person name="Parisi M."/>
            <person name="Parts L."/>
            <person name="Pedersen J.S."/>
            <person name="Pesole G."/>
            <person name="Phillippy A.M."/>
            <person name="Ponting C.P."/>
            <person name="Pop M."/>
            <person name="Porcelli D."/>
            <person name="Powell J.R."/>
            <person name="Prohaska S."/>
            <person name="Pruitt K."/>
            <person name="Puig M."/>
            <person name="Quesneville H."/>
            <person name="Ram K.R."/>
            <person name="Rand D."/>
            <person name="Rasmussen M.D."/>
            <person name="Reed L.K."/>
            <person name="Reenan R."/>
            <person name="Reily A."/>
            <person name="Remington K.A."/>
            <person name="Rieger T.T."/>
            <person name="Ritchie M.G."/>
            <person name="Robin C."/>
            <person name="Rogers Y.H."/>
            <person name="Rohde C."/>
            <person name="Rozas J."/>
            <person name="Rubenfield M.J."/>
            <person name="Ruiz A."/>
            <person name="Russo S."/>
            <person name="Salzberg S.L."/>
            <person name="Sanchez-Gracia A."/>
            <person name="Saranga D.J."/>
            <person name="Sato H."/>
            <person name="Schaeffer S.W."/>
            <person name="Schatz M.C."/>
            <person name="Schlenke T."/>
            <person name="Schwartz R."/>
            <person name="Segarra C."/>
            <person name="Singh R.S."/>
            <person name="Sirot L."/>
            <person name="Sirota M."/>
            <person name="Sisneros N.B."/>
            <person name="Smith C.D."/>
            <person name="Smith T.F."/>
            <person name="Spieth J."/>
            <person name="Stage D.E."/>
            <person name="Stark A."/>
            <person name="Stephan W."/>
            <person name="Strausberg R.L."/>
            <person name="Strempel S."/>
            <person name="Sturgill D."/>
            <person name="Sutton G."/>
            <person name="Sutton G.G."/>
            <person name="Tao W."/>
            <person name="Teichmann S."/>
            <person name="Tobari Y.N."/>
            <person name="Tomimura Y."/>
            <person name="Tsolas J.M."/>
            <person name="Valente V.L."/>
            <person name="Venter E."/>
            <person name="Venter J.C."/>
            <person name="Vicario S."/>
            <person name="Vieira F.G."/>
            <person name="Vilella A.J."/>
            <person name="Villasante A."/>
            <person name="Walenz B."/>
            <person name="Wang J."/>
            <person name="Wasserman M."/>
            <person name="Watts T."/>
            <person name="Wilson D."/>
            <person name="Wilson R.K."/>
            <person name="Wing R.A."/>
            <person name="Wolfner M.F."/>
            <person name="Wong A."/>
            <person name="Wong G.K."/>
            <person name="Wu C.I."/>
            <person name="Wu G."/>
            <person name="Yamamoto D."/>
            <person name="Yang H.P."/>
            <person name="Yang S.P."/>
            <person name="Yorke J.A."/>
            <person name="Yoshida K."/>
            <person name="Zdobnov E."/>
            <person name="Zhang P."/>
            <person name="Zhang Y."/>
            <person name="Zimin A.V."/>
            <person name="Baldwin J."/>
            <person name="Abdouelleil A."/>
            <person name="Abdulkadir J."/>
            <person name="Abebe A."/>
            <person name="Abera B."/>
            <person name="Abreu J."/>
            <person name="Acer S.C."/>
            <person name="Aftuck L."/>
            <person name="Alexander A."/>
            <person name="An P."/>
            <person name="Anderson E."/>
            <person name="Anderson S."/>
            <person name="Arachi H."/>
            <person name="Azer M."/>
            <person name="Bachantsang P."/>
            <person name="Barry A."/>
            <person name="Bayul T."/>
            <person name="Berlin A."/>
            <person name="Bessette D."/>
            <person name="Bloom T."/>
            <person name="Blye J."/>
            <person name="Boguslavskiy L."/>
            <person name="Bonnet C."/>
            <person name="Boukhgalter B."/>
            <person name="Bourzgui I."/>
            <person name="Brown A."/>
            <person name="Cahill P."/>
            <person name="Channer S."/>
            <person name="Cheshatsang Y."/>
            <person name="Chuda L."/>
            <person name="Citroen M."/>
            <person name="Collymore A."/>
            <person name="Cooke P."/>
            <person name="Costello M."/>
            <person name="D'Aco K."/>
            <person name="Daza R."/>
            <person name="De Haan G."/>
            <person name="DeGray S."/>
            <person name="DeMaso C."/>
            <person name="Dhargay N."/>
            <person name="Dooley K."/>
            <person name="Dooley E."/>
            <person name="Doricent M."/>
            <person name="Dorje P."/>
            <person name="Dorjee K."/>
            <person name="Dupes A."/>
            <person name="Elong R."/>
            <person name="Falk J."/>
            <person name="Farina A."/>
            <person name="Faro S."/>
            <person name="Ferguson D."/>
            <person name="Fisher S."/>
            <person name="Foley C.D."/>
            <person name="Franke A."/>
            <person name="Friedrich D."/>
            <person name="Gadbois L."/>
            <person name="Gearin G."/>
            <person name="Gearin C.R."/>
            <person name="Giannoukos G."/>
            <person name="Goode T."/>
            <person name="Graham J."/>
            <person name="Grandbois E."/>
            <person name="Grewal S."/>
            <person name="Gyaltsen K."/>
            <person name="Hafez N."/>
            <person name="Hagos B."/>
            <person name="Hall J."/>
            <person name="Henson C."/>
            <person name="Hollinger A."/>
            <person name="Honan T."/>
            <person name="Huard M.D."/>
            <person name="Hughes L."/>
            <person name="Hurhula B."/>
            <person name="Husby M.E."/>
            <person name="Kamat A."/>
            <person name="Kanga B."/>
            <person name="Kashin S."/>
            <person name="Khazanovich D."/>
            <person name="Kisner P."/>
            <person name="Lance K."/>
            <person name="Lara M."/>
            <person name="Lee W."/>
            <person name="Lennon N."/>
            <person name="Letendre F."/>
            <person name="LeVine R."/>
            <person name="Lipovsky A."/>
            <person name="Liu X."/>
            <person name="Liu J."/>
            <person name="Liu S."/>
            <person name="Lokyitsang T."/>
            <person name="Lokyitsang Y."/>
            <person name="Lubonja R."/>
            <person name="Lui A."/>
            <person name="MacDonald P."/>
            <person name="Magnisalis V."/>
            <person name="Maru K."/>
            <person name="Matthews C."/>
            <person name="McCusker W."/>
            <person name="McDonough S."/>
            <person name="Mehta T."/>
            <person name="Meldrim J."/>
            <person name="Meneus L."/>
            <person name="Mihai O."/>
            <person name="Mihalev A."/>
            <person name="Mihova T."/>
            <person name="Mittelman R."/>
            <person name="Mlenga V."/>
            <person name="Montmayeur A."/>
            <person name="Mulrain L."/>
            <person name="Navidi A."/>
            <person name="Naylor J."/>
            <person name="Negash T."/>
            <person name="Nguyen T."/>
            <person name="Nguyen N."/>
            <person name="Nicol R."/>
            <person name="Norbu C."/>
            <person name="Norbu N."/>
            <person name="Novod N."/>
            <person name="O'Neill B."/>
            <person name="Osman S."/>
            <person name="Markiewicz E."/>
            <person name="Oyono O.L."/>
            <person name="Patti C."/>
            <person name="Phunkhang P."/>
            <person name="Pierre F."/>
            <person name="Priest M."/>
            <person name="Raghuraman S."/>
            <person name="Rege F."/>
            <person name="Reyes R."/>
            <person name="Rise C."/>
            <person name="Rogov P."/>
            <person name="Ross K."/>
            <person name="Ryan E."/>
            <person name="Settipalli S."/>
            <person name="Shea T."/>
            <person name="Sherpa N."/>
            <person name="Shi L."/>
            <person name="Shih D."/>
            <person name="Sparrow T."/>
            <person name="Spaulding J."/>
            <person name="Stalker J."/>
            <person name="Stange-Thomann N."/>
            <person name="Stavropoulos S."/>
            <person name="Stone C."/>
            <person name="Strader C."/>
            <person name="Tesfaye S."/>
            <person name="Thomson T."/>
            <person name="Thoulutsang Y."/>
            <person name="Thoulutsang D."/>
            <person name="Topham K."/>
            <person name="Topping I."/>
            <person name="Tsamla T."/>
            <person name="Vassiliev H."/>
            <person name="Vo A."/>
            <person name="Wangchuk T."/>
            <person name="Wangdi T."/>
            <person name="Weiand M."/>
            <person name="Wilkinson J."/>
            <person name="Wilson A."/>
            <person name="Yadav S."/>
            <person name="Young G."/>
            <person name="Yu Q."/>
            <person name="Zembek L."/>
            <person name="Zhong D."/>
            <person name="Zimmer A."/>
            <person name="Zwirko Z."/>
            <person name="Jaffe D.B."/>
            <person name="Alvarez P."/>
            <person name="Brockman W."/>
            <person name="Butler J."/>
            <person name="Chin C."/>
            <person name="Gnerre S."/>
            <person name="Grabherr M."/>
            <person name="Kleber M."/>
            <person name="Mauceli E."/>
            <person name="MacCallum I."/>
        </authorList>
    </citation>
    <scope>NUCLEOTIDE SEQUENCE [LARGE SCALE GENOMIC DNA]</scope>
    <source>
        <strain evidence="8">Tucson 15287-2541.00</strain>
    </source>
</reference>
<feature type="transmembrane region" description="Helical" evidence="6">
    <location>
        <begin position="288"/>
        <end position="311"/>
    </location>
</feature>
<evidence type="ECO:0000256" key="6">
    <source>
        <dbReference type="RuleBase" id="RU363108"/>
    </source>
</evidence>
<dbReference type="OMA" id="ICKIVEA"/>
<dbReference type="GO" id="GO:0007165">
    <property type="term" value="P:signal transduction"/>
    <property type="evidence" value="ECO:0007669"/>
    <property type="project" value="UniProtKB-KW"/>
</dbReference>
<dbReference type="AlphaFoldDB" id="B4JGQ6"/>
<protein>
    <recommendedName>
        <fullName evidence="6">Gustatory receptor</fullName>
    </recommendedName>
</protein>
<feature type="transmembrane region" description="Helical" evidence="6">
    <location>
        <begin position="181"/>
        <end position="202"/>
    </location>
</feature>
<feature type="transmembrane region" description="Helical" evidence="6">
    <location>
        <begin position="21"/>
        <end position="40"/>
    </location>
</feature>
<dbReference type="HOGENOM" id="CLU_059451_0_0_1"/>
<dbReference type="Pfam" id="PF08395">
    <property type="entry name" value="7tm_7"/>
    <property type="match status" value="1"/>
</dbReference>
<evidence type="ECO:0000313" key="8">
    <source>
        <dbReference type="Proteomes" id="UP000001070"/>
    </source>
</evidence>
<feature type="transmembrane region" description="Helical" evidence="6">
    <location>
        <begin position="87"/>
        <end position="107"/>
    </location>
</feature>
<keyword evidence="6" id="KW-0675">Receptor</keyword>
<feature type="transmembrane region" description="Helical" evidence="6">
    <location>
        <begin position="52"/>
        <end position="75"/>
    </location>
</feature>
<proteinExistence type="inferred from homology"/>
<dbReference type="GO" id="GO:0005886">
    <property type="term" value="C:plasma membrane"/>
    <property type="evidence" value="ECO:0007669"/>
    <property type="project" value="UniProtKB-SubCell"/>
</dbReference>
<gene>
    <name evidence="7" type="primary">Dgri\GH18712</name>
    <name evidence="7" type="ORF">Dgri_GH18712</name>
</gene>
<dbReference type="Proteomes" id="UP000001070">
    <property type="component" value="Unassembled WGS sequence"/>
</dbReference>
<dbReference type="InterPro" id="IPR013604">
    <property type="entry name" value="7TM_chemorcpt"/>
</dbReference>
<keyword evidence="2 6" id="KW-1003">Cell membrane</keyword>
<evidence type="ECO:0000256" key="1">
    <source>
        <dbReference type="ARBA" id="ARBA00004651"/>
    </source>
</evidence>
<keyword evidence="5 6" id="KW-0472">Membrane</keyword>
<keyword evidence="8" id="KW-1185">Reference proteome</keyword>
<dbReference type="EMBL" id="CH916369">
    <property type="protein sequence ID" value="EDV92660.1"/>
    <property type="molecule type" value="Genomic_DNA"/>
</dbReference>
<feature type="transmembrane region" description="Helical" evidence="6">
    <location>
        <begin position="364"/>
        <end position="384"/>
    </location>
</feature>
<dbReference type="InParanoid" id="B4JGQ6"/>
<comment type="subcellular location">
    <subcellularLocation>
        <location evidence="1 6">Cell membrane</location>
        <topology evidence="1 6">Multi-pass membrane protein</topology>
    </subcellularLocation>
</comment>
<accession>B4JGQ6</accession>
<evidence type="ECO:0000256" key="5">
    <source>
        <dbReference type="ARBA" id="ARBA00023136"/>
    </source>
</evidence>
<comment type="similarity">
    <text evidence="6">Belongs to the insect chemoreceptor superfamily. Gustatory receptor (GR) family.</text>
</comment>
<comment type="function">
    <text evidence="6">Gustatory receptor which mediates acceptance or avoidance behavior, depending on its substrates.</text>
</comment>
<dbReference type="PhylomeDB" id="B4JGQ6"/>
<evidence type="ECO:0000256" key="4">
    <source>
        <dbReference type="ARBA" id="ARBA00022989"/>
    </source>
</evidence>
<keyword evidence="3 6" id="KW-0812">Transmembrane</keyword>
<dbReference type="OrthoDB" id="8009671at2759"/>
<keyword evidence="6" id="KW-0807">Transducer</keyword>
<dbReference type="GO" id="GO:0050909">
    <property type="term" value="P:sensory perception of taste"/>
    <property type="evidence" value="ECO:0007669"/>
    <property type="project" value="InterPro"/>
</dbReference>
<feature type="transmembrane region" description="Helical" evidence="6">
    <location>
        <begin position="262"/>
        <end position="282"/>
    </location>
</feature>
<dbReference type="FunCoup" id="B4JGQ6">
    <property type="interactions" value="12"/>
</dbReference>
<name>B4JGQ6_DROGR</name>
<organism evidence="8">
    <name type="scientific">Drosophila grimshawi</name>
    <name type="common">Hawaiian fruit fly</name>
    <name type="synonym">Idiomyia grimshawi</name>
    <dbReference type="NCBI Taxonomy" id="7222"/>
    <lineage>
        <taxon>Eukaryota</taxon>
        <taxon>Metazoa</taxon>
        <taxon>Ecdysozoa</taxon>
        <taxon>Arthropoda</taxon>
        <taxon>Hexapoda</taxon>
        <taxon>Insecta</taxon>
        <taxon>Pterygota</taxon>
        <taxon>Neoptera</taxon>
        <taxon>Endopterygota</taxon>
        <taxon>Diptera</taxon>
        <taxon>Brachycera</taxon>
        <taxon>Muscomorpha</taxon>
        <taxon>Ephydroidea</taxon>
        <taxon>Drosophilidae</taxon>
        <taxon>Drosophila</taxon>
        <taxon>Hawaiian Drosophila</taxon>
    </lineage>
</organism>
<keyword evidence="4 6" id="KW-1133">Transmembrane helix</keyword>
<evidence type="ECO:0000256" key="2">
    <source>
        <dbReference type="ARBA" id="ARBA00022475"/>
    </source>
</evidence>